<accession>A0A672LA96</accession>
<organism evidence="4 5">
    <name type="scientific">Sinocyclocheilus grahami</name>
    <name type="common">Dianchi golden-line fish</name>
    <name type="synonym">Barbus grahami</name>
    <dbReference type="NCBI Taxonomy" id="75366"/>
    <lineage>
        <taxon>Eukaryota</taxon>
        <taxon>Metazoa</taxon>
        <taxon>Chordata</taxon>
        <taxon>Craniata</taxon>
        <taxon>Vertebrata</taxon>
        <taxon>Euteleostomi</taxon>
        <taxon>Actinopterygii</taxon>
        <taxon>Neopterygii</taxon>
        <taxon>Teleostei</taxon>
        <taxon>Ostariophysi</taxon>
        <taxon>Cypriniformes</taxon>
        <taxon>Cyprinidae</taxon>
        <taxon>Cyprininae</taxon>
        <taxon>Sinocyclocheilus</taxon>
    </lineage>
</organism>
<keyword evidence="5" id="KW-1185">Reference proteome</keyword>
<dbReference type="AlphaFoldDB" id="A0A672LA96"/>
<gene>
    <name evidence="4" type="primary">LOC107576881</name>
</gene>
<dbReference type="RefSeq" id="XP_016118486.1">
    <property type="nucleotide sequence ID" value="XM_016263000.1"/>
</dbReference>
<feature type="domain" description="C-type lectin" evidence="3">
    <location>
        <begin position="50"/>
        <end position="169"/>
    </location>
</feature>
<protein>
    <submittedName>
        <fullName evidence="4">Galactose-specific lectin nattectin-like</fullName>
    </submittedName>
</protein>
<keyword evidence="1" id="KW-1015">Disulfide bond</keyword>
<dbReference type="InterPro" id="IPR016186">
    <property type="entry name" value="C-type_lectin-like/link_sf"/>
</dbReference>
<dbReference type="InParanoid" id="A0A672LA96"/>
<evidence type="ECO:0000313" key="4">
    <source>
        <dbReference type="Ensembl" id="ENSSGRP00000019477.1"/>
    </source>
</evidence>
<dbReference type="PRINTS" id="PR01504">
    <property type="entry name" value="PNCREATITSAP"/>
</dbReference>
<dbReference type="Pfam" id="PF00059">
    <property type="entry name" value="Lectin_C"/>
    <property type="match status" value="1"/>
</dbReference>
<feature type="chain" id="PRO_5025630972" evidence="2">
    <location>
        <begin position="34"/>
        <end position="176"/>
    </location>
</feature>
<evidence type="ECO:0000256" key="2">
    <source>
        <dbReference type="SAM" id="SignalP"/>
    </source>
</evidence>
<feature type="signal peptide" evidence="2">
    <location>
        <begin position="1"/>
        <end position="33"/>
    </location>
</feature>
<evidence type="ECO:0000259" key="3">
    <source>
        <dbReference type="PROSITE" id="PS50041"/>
    </source>
</evidence>
<dbReference type="KEGG" id="sgh:107576881"/>
<dbReference type="OrthoDB" id="441660at2759"/>
<dbReference type="InterPro" id="IPR016187">
    <property type="entry name" value="CTDL_fold"/>
</dbReference>
<dbReference type="Gene3D" id="3.10.100.10">
    <property type="entry name" value="Mannose-Binding Protein A, subunit A"/>
    <property type="match status" value="1"/>
</dbReference>
<dbReference type="InterPro" id="IPR018378">
    <property type="entry name" value="C-type_lectin_CS"/>
</dbReference>
<dbReference type="InterPro" id="IPR050111">
    <property type="entry name" value="C-type_lectin/snaclec_domain"/>
</dbReference>
<dbReference type="PANTHER" id="PTHR22803">
    <property type="entry name" value="MANNOSE, PHOSPHOLIPASE, LECTIN RECEPTOR RELATED"/>
    <property type="match status" value="1"/>
</dbReference>
<reference evidence="4" key="2">
    <citation type="submission" date="2025-09" db="UniProtKB">
        <authorList>
            <consortium name="Ensembl"/>
        </authorList>
    </citation>
    <scope>IDENTIFICATION</scope>
</reference>
<evidence type="ECO:0000313" key="5">
    <source>
        <dbReference type="Proteomes" id="UP000472262"/>
    </source>
</evidence>
<dbReference type="OMA" id="TENACMA"/>
<name>A0A672LA96_SINGR</name>
<dbReference type="Ensembl" id="ENSSGRT00000021047.1">
    <property type="protein sequence ID" value="ENSSGRP00000019477.1"/>
    <property type="gene ID" value="ENSSGRG00000011792.1"/>
</dbReference>
<dbReference type="GeneID" id="107576881"/>
<proteinExistence type="predicted"/>
<sequence length="176" mass="19865">MFTMSSTPVRTGFVSMWISAAFLIALVVNGVQSERSSDIGRKCPNGWEKFGTRCFKYFSDLKPWAEAEKQCVGLGGNLASIHSQLAHNFLKTLVIKHGNDNSRAWIGAHDAIKEDIWFWSDGSEFEYSDWHTGEPSNGGGNERCVEMGYGGEKRWNDAHCDTLLNFICYRTTKIHF</sequence>
<dbReference type="InterPro" id="IPR001304">
    <property type="entry name" value="C-type_lectin-like"/>
</dbReference>
<dbReference type="PROSITE" id="PS00615">
    <property type="entry name" value="C_TYPE_LECTIN_1"/>
    <property type="match status" value="1"/>
</dbReference>
<dbReference type="SUPFAM" id="SSF56436">
    <property type="entry name" value="C-type lectin-like"/>
    <property type="match status" value="1"/>
</dbReference>
<keyword evidence="2" id="KW-0732">Signal</keyword>
<evidence type="ECO:0000256" key="1">
    <source>
        <dbReference type="ARBA" id="ARBA00023157"/>
    </source>
</evidence>
<dbReference type="SMART" id="SM00034">
    <property type="entry name" value="CLECT"/>
    <property type="match status" value="1"/>
</dbReference>
<reference evidence="4" key="1">
    <citation type="submission" date="2025-08" db="UniProtKB">
        <authorList>
            <consortium name="Ensembl"/>
        </authorList>
    </citation>
    <scope>IDENTIFICATION</scope>
</reference>
<dbReference type="Proteomes" id="UP000472262">
    <property type="component" value="Unassembled WGS sequence"/>
</dbReference>
<dbReference type="FunCoup" id="A0A672LA96">
    <property type="interactions" value="1067"/>
</dbReference>
<dbReference type="PROSITE" id="PS50041">
    <property type="entry name" value="C_TYPE_LECTIN_2"/>
    <property type="match status" value="1"/>
</dbReference>